<dbReference type="PROSITE" id="PS50088">
    <property type="entry name" value="ANK_REPEAT"/>
    <property type="match status" value="3"/>
</dbReference>
<keyword evidence="6 12" id="KW-0547">Nucleotide-binding</keyword>
<keyword evidence="7 16" id="KW-0418">Kinase</keyword>
<dbReference type="InterPro" id="IPR000961">
    <property type="entry name" value="AGC-kinase_C"/>
</dbReference>
<feature type="compositionally biased region" description="Low complexity" evidence="13">
    <location>
        <begin position="376"/>
        <end position="415"/>
    </location>
</feature>
<dbReference type="Gene3D" id="1.10.510.10">
    <property type="entry name" value="Transferase(Phosphotransferase) domain 1"/>
    <property type="match status" value="1"/>
</dbReference>
<feature type="region of interest" description="Disordered" evidence="13">
    <location>
        <begin position="114"/>
        <end position="172"/>
    </location>
</feature>
<dbReference type="InterPro" id="IPR011009">
    <property type="entry name" value="Kinase-like_dom_sf"/>
</dbReference>
<evidence type="ECO:0000256" key="13">
    <source>
        <dbReference type="SAM" id="MobiDB-lite"/>
    </source>
</evidence>
<dbReference type="PROSITE" id="PS00107">
    <property type="entry name" value="PROTEIN_KINASE_ATP"/>
    <property type="match status" value="1"/>
</dbReference>
<evidence type="ECO:0000256" key="7">
    <source>
        <dbReference type="ARBA" id="ARBA00022777"/>
    </source>
</evidence>
<dbReference type="Proteomes" id="UP000054937">
    <property type="component" value="Unassembled WGS sequence"/>
</dbReference>
<feature type="compositionally biased region" description="Low complexity" evidence="13">
    <location>
        <begin position="647"/>
        <end position="681"/>
    </location>
</feature>
<dbReference type="Gene3D" id="1.25.40.20">
    <property type="entry name" value="Ankyrin repeat-containing domain"/>
    <property type="match status" value="1"/>
</dbReference>
<evidence type="ECO:0000313" key="16">
    <source>
        <dbReference type="EMBL" id="KRX00795.1"/>
    </source>
</evidence>
<dbReference type="InterPro" id="IPR002110">
    <property type="entry name" value="Ankyrin_rpt"/>
</dbReference>
<evidence type="ECO:0000256" key="4">
    <source>
        <dbReference type="ARBA" id="ARBA00022553"/>
    </source>
</evidence>
<feature type="region of interest" description="Disordered" evidence="13">
    <location>
        <begin position="639"/>
        <end position="694"/>
    </location>
</feature>
<keyword evidence="17" id="KW-1185">Reference proteome</keyword>
<comment type="similarity">
    <text evidence="1">Belongs to the protein kinase superfamily. AGC Ser/Thr protein kinase family.</text>
</comment>
<feature type="region of interest" description="Disordered" evidence="13">
    <location>
        <begin position="577"/>
        <end position="625"/>
    </location>
</feature>
<feature type="compositionally biased region" description="Acidic residues" evidence="13">
    <location>
        <begin position="121"/>
        <end position="139"/>
    </location>
</feature>
<evidence type="ECO:0000259" key="15">
    <source>
        <dbReference type="PROSITE" id="PS51285"/>
    </source>
</evidence>
<feature type="compositionally biased region" description="Polar residues" evidence="13">
    <location>
        <begin position="589"/>
        <end position="616"/>
    </location>
</feature>
<evidence type="ECO:0000256" key="11">
    <source>
        <dbReference type="PROSITE-ProRule" id="PRU00023"/>
    </source>
</evidence>
<dbReference type="Pfam" id="PF12796">
    <property type="entry name" value="Ank_2"/>
    <property type="match status" value="1"/>
</dbReference>
<feature type="repeat" description="ANK" evidence="11">
    <location>
        <begin position="264"/>
        <end position="286"/>
    </location>
</feature>
<evidence type="ECO:0000256" key="5">
    <source>
        <dbReference type="ARBA" id="ARBA00022679"/>
    </source>
</evidence>
<dbReference type="InParanoid" id="A0A0V0QF51"/>
<keyword evidence="5" id="KW-0808">Transferase</keyword>
<dbReference type="InterPro" id="IPR036770">
    <property type="entry name" value="Ankyrin_rpt-contain_sf"/>
</dbReference>
<evidence type="ECO:0000313" key="17">
    <source>
        <dbReference type="Proteomes" id="UP000054937"/>
    </source>
</evidence>
<evidence type="ECO:0000256" key="1">
    <source>
        <dbReference type="ARBA" id="ARBA00009903"/>
    </source>
</evidence>
<dbReference type="SUPFAM" id="SSF56112">
    <property type="entry name" value="Protein kinase-like (PK-like)"/>
    <property type="match status" value="1"/>
</dbReference>
<feature type="compositionally biased region" description="Low complexity" evidence="13">
    <location>
        <begin position="142"/>
        <end position="165"/>
    </location>
</feature>
<dbReference type="OrthoDB" id="296761at2759"/>
<comment type="catalytic activity">
    <reaction evidence="9">
        <text>L-threonyl-[protein] + ATP = O-phospho-L-threonyl-[protein] + ADP + H(+)</text>
        <dbReference type="Rhea" id="RHEA:46608"/>
        <dbReference type="Rhea" id="RHEA-COMP:11060"/>
        <dbReference type="Rhea" id="RHEA-COMP:11605"/>
        <dbReference type="ChEBI" id="CHEBI:15378"/>
        <dbReference type="ChEBI" id="CHEBI:30013"/>
        <dbReference type="ChEBI" id="CHEBI:30616"/>
        <dbReference type="ChEBI" id="CHEBI:61977"/>
        <dbReference type="ChEBI" id="CHEBI:456216"/>
        <dbReference type="EC" id="2.7.11.1"/>
    </reaction>
</comment>
<keyword evidence="4" id="KW-0597">Phosphoprotein</keyword>
<keyword evidence="8 12" id="KW-0067">ATP-binding</keyword>
<dbReference type="InterPro" id="IPR011993">
    <property type="entry name" value="PH-like_dom_sf"/>
</dbReference>
<dbReference type="CDD" id="cd05123">
    <property type="entry name" value="STKc_AGC"/>
    <property type="match status" value="1"/>
</dbReference>
<protein>
    <recommendedName>
        <fullName evidence="2">non-specific serine/threonine protein kinase</fullName>
        <ecNumber evidence="2">2.7.11.1</ecNumber>
    </recommendedName>
</protein>
<dbReference type="FunFam" id="3.30.200.20:FF:000524">
    <property type="entry name" value="Non-specific serine/threonine protein kinase"/>
    <property type="match status" value="1"/>
</dbReference>
<feature type="repeat" description="ANK" evidence="11">
    <location>
        <begin position="297"/>
        <end position="329"/>
    </location>
</feature>
<reference evidence="16 17" key="1">
    <citation type="journal article" date="2015" name="Sci. Rep.">
        <title>Genome of the facultative scuticociliatosis pathogen Pseudocohnilembus persalinus provides insight into its virulence through horizontal gene transfer.</title>
        <authorList>
            <person name="Xiong J."/>
            <person name="Wang G."/>
            <person name="Cheng J."/>
            <person name="Tian M."/>
            <person name="Pan X."/>
            <person name="Warren A."/>
            <person name="Jiang C."/>
            <person name="Yuan D."/>
            <person name="Miao W."/>
        </authorList>
    </citation>
    <scope>NUCLEOTIDE SEQUENCE [LARGE SCALE GENOMIC DNA]</scope>
    <source>
        <strain evidence="16">36N120E</strain>
    </source>
</reference>
<dbReference type="EMBL" id="LDAU01000181">
    <property type="protein sequence ID" value="KRX00795.1"/>
    <property type="molecule type" value="Genomic_DNA"/>
</dbReference>
<comment type="catalytic activity">
    <reaction evidence="10">
        <text>L-seryl-[protein] + ATP = O-phospho-L-seryl-[protein] + ADP + H(+)</text>
        <dbReference type="Rhea" id="RHEA:17989"/>
        <dbReference type="Rhea" id="RHEA-COMP:9863"/>
        <dbReference type="Rhea" id="RHEA-COMP:11604"/>
        <dbReference type="ChEBI" id="CHEBI:15378"/>
        <dbReference type="ChEBI" id="CHEBI:29999"/>
        <dbReference type="ChEBI" id="CHEBI:30616"/>
        <dbReference type="ChEBI" id="CHEBI:83421"/>
        <dbReference type="ChEBI" id="CHEBI:456216"/>
        <dbReference type="EC" id="2.7.11.1"/>
    </reaction>
</comment>
<feature type="repeat" description="ANK" evidence="11">
    <location>
        <begin position="231"/>
        <end position="263"/>
    </location>
</feature>
<dbReference type="Pfam" id="PF00069">
    <property type="entry name" value="Pkinase"/>
    <property type="match status" value="1"/>
</dbReference>
<feature type="compositionally biased region" description="Basic and acidic residues" evidence="13">
    <location>
        <begin position="366"/>
        <end position="375"/>
    </location>
</feature>
<evidence type="ECO:0000259" key="14">
    <source>
        <dbReference type="PROSITE" id="PS50011"/>
    </source>
</evidence>
<dbReference type="InterPro" id="IPR008271">
    <property type="entry name" value="Ser/Thr_kinase_AS"/>
</dbReference>
<dbReference type="EC" id="2.7.11.1" evidence="2"/>
<dbReference type="SMART" id="SM00220">
    <property type="entry name" value="S_TKc"/>
    <property type="match status" value="1"/>
</dbReference>
<sequence>MRVIIQYITSTLQKRTDRITIPQEQDTDTLIKLVAKKVNAKPNQISLKFKRDGVELRVIKGWPLDHYQIRNNSILQVEQRETQTDINNQYRQKIFQKYQQYGIKDIMPKVQPKLSVLKENTEEEEDEYGEENSENEEKEEQNIGSNNNLNSNNNQSNYSQKSQESFGKPQRLSQISKQKIMDITLEKLLVETKQGNLQNIKDLFEQNFPDIFDDNQLKQVQIQLVNENGYGGWNSLHFAIFQNHLEIVKYLMDRGADVNSVTKDGWTPLQLAVYRKNLSIVEQLLKDEELFVNQVTSRDTALHQACKVQSLEIVKLLMEHDADPDILNDKAESPIDLCQDKEVQEKITKILLKYSEINEQSSPELGSKKQSEQEKLNQQQNQQQMNNHIQQKQQQIIQQQVQQQHQQKSQQHSNSLPVRQARGIATPQRPPIVKGMAYKHGNWTLTLRKRFFVLNPDQGTLVRYKEKKYYPMKPMEVIPLKDIQNVQHIDRSWYMKGNIHYFEFKYNHQVYQMGYTYPETCRSWNFFLKESIRYSSYLEKQIDRTTNEPNQEIELIDNPEIDEQVAKEFKFYLLGKHNSKRPQSPSPPSNNTINQVQQKDQASPTKIRQNSNQAPQAPSLPDKSQELPANISTIRRNQVHQLQTPAQKQQNQQKQQQQNNNNQKNIANKQNSQGSNKSGNSDSTDTENINLGNLQNNNVNFESFKIQKLLGRGAFGKVFLVKKKDDGKIYALKALKKKQLILKKQLKYAVTEANVLKMCNHPFVLKLHYAFQTPNYMYLVLEYCPGGDLSLHLAQRTTFDEYSAKYYTAELILAIEHIHEKDIVYRDLKPENILIDKEGHIKLADFGLSKDGVADADNTRSFCGSPAYLSPEMLTHQGAGKPSDIYGIGCVLYEMITGDPPYYNDDIPKMYANIKNGVLKYPKNITPEAKDLIQKLLDRSPKTRIGVKSKQELKSHPFFKGIDWVKLGNKEIQPPKYDLQLDDDDDDEDDELQYLQPNQPIFQDTDYTENNKRINRVINYTFHRPATAD</sequence>
<proteinExistence type="inferred from homology"/>
<dbReference type="PROSITE" id="PS50297">
    <property type="entry name" value="ANK_REP_REGION"/>
    <property type="match status" value="3"/>
</dbReference>
<dbReference type="GO" id="GO:0004674">
    <property type="term" value="F:protein serine/threonine kinase activity"/>
    <property type="evidence" value="ECO:0007669"/>
    <property type="project" value="UniProtKB-KW"/>
</dbReference>
<dbReference type="GO" id="GO:0005524">
    <property type="term" value="F:ATP binding"/>
    <property type="evidence" value="ECO:0007669"/>
    <property type="project" value="UniProtKB-UniRule"/>
</dbReference>
<dbReference type="AlphaFoldDB" id="A0A0V0QF51"/>
<keyword evidence="3" id="KW-0723">Serine/threonine-protein kinase</keyword>
<feature type="domain" description="Protein kinase" evidence="14">
    <location>
        <begin position="704"/>
        <end position="959"/>
    </location>
</feature>
<dbReference type="PROSITE" id="PS00108">
    <property type="entry name" value="PROTEIN_KINASE_ST"/>
    <property type="match status" value="1"/>
</dbReference>
<evidence type="ECO:0000256" key="12">
    <source>
        <dbReference type="PROSITE-ProRule" id="PRU10141"/>
    </source>
</evidence>
<evidence type="ECO:0000256" key="2">
    <source>
        <dbReference type="ARBA" id="ARBA00012513"/>
    </source>
</evidence>
<accession>A0A0V0QF51</accession>
<evidence type="ECO:0000256" key="8">
    <source>
        <dbReference type="ARBA" id="ARBA00022840"/>
    </source>
</evidence>
<feature type="domain" description="AGC-kinase C-terminal" evidence="15">
    <location>
        <begin position="960"/>
        <end position="1029"/>
    </location>
</feature>
<feature type="region of interest" description="Disordered" evidence="13">
    <location>
        <begin position="361"/>
        <end position="426"/>
    </location>
</feature>
<comment type="caution">
    <text evidence="16">The sequence shown here is derived from an EMBL/GenBank/DDBJ whole genome shotgun (WGS) entry which is preliminary data.</text>
</comment>
<dbReference type="Gene3D" id="3.30.200.20">
    <property type="entry name" value="Phosphorylase Kinase, domain 1"/>
    <property type="match status" value="1"/>
</dbReference>
<dbReference type="InterPro" id="IPR017441">
    <property type="entry name" value="Protein_kinase_ATP_BS"/>
</dbReference>
<dbReference type="Pfam" id="PF00023">
    <property type="entry name" value="Ank"/>
    <property type="match status" value="1"/>
</dbReference>
<dbReference type="Gene3D" id="2.30.29.30">
    <property type="entry name" value="Pleckstrin-homology domain (PH domain)/Phosphotyrosine-binding domain (PTB)"/>
    <property type="match status" value="1"/>
</dbReference>
<dbReference type="SUPFAM" id="SSF50729">
    <property type="entry name" value="PH domain-like"/>
    <property type="match status" value="1"/>
</dbReference>
<evidence type="ECO:0000256" key="10">
    <source>
        <dbReference type="ARBA" id="ARBA00048679"/>
    </source>
</evidence>
<dbReference type="FunFam" id="1.10.510.10:FF:000008">
    <property type="entry name" value="Non-specific serine/threonine protein kinase"/>
    <property type="match status" value="1"/>
</dbReference>
<dbReference type="InterPro" id="IPR000719">
    <property type="entry name" value="Prot_kinase_dom"/>
</dbReference>
<dbReference type="PROSITE" id="PS51285">
    <property type="entry name" value="AGC_KINASE_CTER"/>
    <property type="match status" value="1"/>
</dbReference>
<feature type="binding site" evidence="12">
    <location>
        <position position="743"/>
    </location>
    <ligand>
        <name>ATP</name>
        <dbReference type="ChEBI" id="CHEBI:30616"/>
    </ligand>
</feature>
<dbReference type="PROSITE" id="PS50011">
    <property type="entry name" value="PROTEIN_KINASE_DOM"/>
    <property type="match status" value="1"/>
</dbReference>
<dbReference type="SMART" id="SM00248">
    <property type="entry name" value="ANK"/>
    <property type="match status" value="3"/>
</dbReference>
<dbReference type="SUPFAM" id="SSF48403">
    <property type="entry name" value="Ankyrin repeat"/>
    <property type="match status" value="1"/>
</dbReference>
<dbReference type="PANTHER" id="PTHR24351">
    <property type="entry name" value="RIBOSOMAL PROTEIN S6 KINASE"/>
    <property type="match status" value="1"/>
</dbReference>
<evidence type="ECO:0000256" key="6">
    <source>
        <dbReference type="ARBA" id="ARBA00022741"/>
    </source>
</evidence>
<evidence type="ECO:0000256" key="9">
    <source>
        <dbReference type="ARBA" id="ARBA00047899"/>
    </source>
</evidence>
<dbReference type="InterPro" id="IPR045270">
    <property type="entry name" value="STKc_AGC"/>
</dbReference>
<name>A0A0V0QF51_PSEPJ</name>
<keyword evidence="11" id="KW-0040">ANK repeat</keyword>
<organism evidence="16 17">
    <name type="scientific">Pseudocohnilembus persalinus</name>
    <name type="common">Ciliate</name>
    <dbReference type="NCBI Taxonomy" id="266149"/>
    <lineage>
        <taxon>Eukaryota</taxon>
        <taxon>Sar</taxon>
        <taxon>Alveolata</taxon>
        <taxon>Ciliophora</taxon>
        <taxon>Intramacronucleata</taxon>
        <taxon>Oligohymenophorea</taxon>
        <taxon>Scuticociliatia</taxon>
        <taxon>Philasterida</taxon>
        <taxon>Pseudocohnilembidae</taxon>
        <taxon>Pseudocohnilembus</taxon>
    </lineage>
</organism>
<gene>
    <name evidence="16" type="ORF">PPERSA_01974</name>
</gene>
<evidence type="ECO:0000256" key="3">
    <source>
        <dbReference type="ARBA" id="ARBA00022527"/>
    </source>
</evidence>